<dbReference type="VEuPathDB" id="VectorBase:ASIC020121"/>
<feature type="region of interest" description="Disordered" evidence="1">
    <location>
        <begin position="86"/>
        <end position="109"/>
    </location>
</feature>
<reference evidence="3" key="2">
    <citation type="submission" date="2020-05" db="UniProtKB">
        <authorList>
            <consortium name="EnsemblMetazoa"/>
        </authorList>
    </citation>
    <scope>IDENTIFICATION</scope>
</reference>
<feature type="region of interest" description="Disordered" evidence="1">
    <location>
        <begin position="1"/>
        <end position="21"/>
    </location>
</feature>
<protein>
    <submittedName>
        <fullName evidence="2 3">Dwil\GK11829-PA-like protein</fullName>
    </submittedName>
</protein>
<dbReference type="OrthoDB" id="7756085at2759"/>
<dbReference type="Proteomes" id="UP000030765">
    <property type="component" value="Unassembled WGS sequence"/>
</dbReference>
<keyword evidence="4" id="KW-1185">Reference proteome</keyword>
<feature type="compositionally biased region" description="Low complexity" evidence="1">
    <location>
        <begin position="86"/>
        <end position="98"/>
    </location>
</feature>
<reference evidence="2 4" key="1">
    <citation type="journal article" date="2014" name="BMC Genomics">
        <title>Genome sequence of Anopheles sinensis provides insight into genetics basis of mosquito competence for malaria parasites.</title>
        <authorList>
            <person name="Zhou D."/>
            <person name="Zhang D."/>
            <person name="Ding G."/>
            <person name="Shi L."/>
            <person name="Hou Q."/>
            <person name="Ye Y."/>
            <person name="Xu Y."/>
            <person name="Zhou H."/>
            <person name="Xiong C."/>
            <person name="Li S."/>
            <person name="Yu J."/>
            <person name="Hong S."/>
            <person name="Yu X."/>
            <person name="Zou P."/>
            <person name="Chen C."/>
            <person name="Chang X."/>
            <person name="Wang W."/>
            <person name="Lv Y."/>
            <person name="Sun Y."/>
            <person name="Ma L."/>
            <person name="Shen B."/>
            <person name="Zhu C."/>
        </authorList>
    </citation>
    <scope>NUCLEOTIDE SEQUENCE [LARGE SCALE GENOMIC DNA]</scope>
</reference>
<sequence>MASNSGRSEVHSESVPNDVSPQSVTEHFVACSVPVLFVSPCGLQLRKFHSLLPSGRATYATQFCDLERWSSQLKLVSVGLTADYCSSSDTSDSNGSNSRAPNANMVRRVEASESHTIDKAYVAKGTG</sequence>
<evidence type="ECO:0000313" key="3">
    <source>
        <dbReference type="EnsemblMetazoa" id="ASIC020121-PA"/>
    </source>
</evidence>
<name>A0A084WP09_ANOSI</name>
<dbReference type="EMBL" id="ATLV01024806">
    <property type="status" value="NOT_ANNOTATED_CDS"/>
    <property type="molecule type" value="Genomic_DNA"/>
</dbReference>
<evidence type="ECO:0000313" key="2">
    <source>
        <dbReference type="EMBL" id="KFB51953.1"/>
    </source>
</evidence>
<dbReference type="VEuPathDB" id="VectorBase:ASIS002651"/>
<evidence type="ECO:0000256" key="1">
    <source>
        <dbReference type="SAM" id="MobiDB-lite"/>
    </source>
</evidence>
<dbReference type="EnsemblMetazoa" id="ASIC020121-RA">
    <property type="protein sequence ID" value="ASIC020121-PA"/>
    <property type="gene ID" value="ASIC020121"/>
</dbReference>
<dbReference type="EMBL" id="KE525361">
    <property type="protein sequence ID" value="KFB51953.1"/>
    <property type="molecule type" value="Genomic_DNA"/>
</dbReference>
<proteinExistence type="predicted"/>
<organism evidence="2">
    <name type="scientific">Anopheles sinensis</name>
    <name type="common">Mosquito</name>
    <dbReference type="NCBI Taxonomy" id="74873"/>
    <lineage>
        <taxon>Eukaryota</taxon>
        <taxon>Metazoa</taxon>
        <taxon>Ecdysozoa</taxon>
        <taxon>Arthropoda</taxon>
        <taxon>Hexapoda</taxon>
        <taxon>Insecta</taxon>
        <taxon>Pterygota</taxon>
        <taxon>Neoptera</taxon>
        <taxon>Endopterygota</taxon>
        <taxon>Diptera</taxon>
        <taxon>Nematocera</taxon>
        <taxon>Culicoidea</taxon>
        <taxon>Culicidae</taxon>
        <taxon>Anophelinae</taxon>
        <taxon>Anopheles</taxon>
    </lineage>
</organism>
<evidence type="ECO:0000313" key="4">
    <source>
        <dbReference type="Proteomes" id="UP000030765"/>
    </source>
</evidence>
<gene>
    <name evidence="2" type="ORF">ZHAS_00020121</name>
</gene>
<dbReference type="AlphaFoldDB" id="A0A084WP09"/>
<accession>A0A084WP09</accession>
<dbReference type="OMA" id="NMVRRVE"/>